<dbReference type="OrthoDB" id="5432325at2"/>
<dbReference type="KEGG" id="vta:A0196"/>
<evidence type="ECO:0000256" key="1">
    <source>
        <dbReference type="SAM" id="MobiDB-lite"/>
    </source>
</evidence>
<dbReference type="Proteomes" id="UP000235828">
    <property type="component" value="Chromosome A"/>
</dbReference>
<dbReference type="Pfam" id="PF16537">
    <property type="entry name" value="T2SSB"/>
    <property type="match status" value="1"/>
</dbReference>
<feature type="region of interest" description="Disordered" evidence="1">
    <location>
        <begin position="93"/>
        <end position="115"/>
    </location>
</feature>
<dbReference type="EMBL" id="LT960611">
    <property type="protein sequence ID" value="SON48175.1"/>
    <property type="molecule type" value="Genomic_DNA"/>
</dbReference>
<protein>
    <recommendedName>
        <fullName evidence="2">Type II secretion system protein GspB C-terminal domain-containing protein</fullName>
    </recommendedName>
</protein>
<dbReference type="InterPro" id="IPR032389">
    <property type="entry name" value="GspB_C"/>
</dbReference>
<accession>A0A2N8Z8D4</accession>
<dbReference type="AlphaFoldDB" id="A0A2N8Z8D4"/>
<keyword evidence="4" id="KW-1185">Reference proteome</keyword>
<evidence type="ECO:0000313" key="4">
    <source>
        <dbReference type="Proteomes" id="UP000235828"/>
    </source>
</evidence>
<gene>
    <name evidence="3" type="ORF">VTAP4600_A0196</name>
</gene>
<sequence length="239" mass="26366">MSLSIKQAAIVLLPSLIAGAIGYSQYQPQQAQSEGLIKPSELAPISLIKVVPYPEFENLALIERNVNPSRTQVAVAPIRFVNGEVLEGEEINDPLVSTDPTPTESVSAKSTSHHSDGVEFEELDLSSLSPELAQQIQDAFTSTDAQSSDYAYDDKKESPVVSLQNEGQRFAGKLPAMNLQTHMFASNQQGRWIKVNGKEVHEGEWITPQVQLMTINPRNVVISYDGEQIEMPALYEWRG</sequence>
<proteinExistence type="predicted"/>
<name>A0A2N8Z8D4_9VIBR</name>
<reference evidence="3 4" key="1">
    <citation type="submission" date="2017-10" db="EMBL/GenBank/DDBJ databases">
        <authorList>
            <person name="Banno H."/>
            <person name="Chua N.-H."/>
        </authorList>
    </citation>
    <scope>NUCLEOTIDE SEQUENCE [LARGE SCALE GENOMIC DNA]</scope>
    <source>
        <strain evidence="3">Vibrio tapetis CECT4600</strain>
    </source>
</reference>
<evidence type="ECO:0000259" key="2">
    <source>
        <dbReference type="Pfam" id="PF16537"/>
    </source>
</evidence>
<organism evidence="3 4">
    <name type="scientific">Vibrio tapetis subsp. tapetis</name>
    <dbReference type="NCBI Taxonomy" id="1671868"/>
    <lineage>
        <taxon>Bacteria</taxon>
        <taxon>Pseudomonadati</taxon>
        <taxon>Pseudomonadota</taxon>
        <taxon>Gammaproteobacteria</taxon>
        <taxon>Vibrionales</taxon>
        <taxon>Vibrionaceae</taxon>
        <taxon>Vibrio</taxon>
    </lineage>
</organism>
<feature type="domain" description="Type II secretion system protein GspB C-terminal" evidence="2">
    <location>
        <begin position="174"/>
        <end position="233"/>
    </location>
</feature>
<dbReference type="RefSeq" id="WP_102521089.1">
    <property type="nucleotide sequence ID" value="NZ_LT960611.1"/>
</dbReference>
<feature type="compositionally biased region" description="Polar residues" evidence="1">
    <location>
        <begin position="98"/>
        <end position="110"/>
    </location>
</feature>
<dbReference type="GO" id="GO:0015627">
    <property type="term" value="C:type II protein secretion system complex"/>
    <property type="evidence" value="ECO:0007669"/>
    <property type="project" value="InterPro"/>
</dbReference>
<evidence type="ECO:0000313" key="3">
    <source>
        <dbReference type="EMBL" id="SON48175.1"/>
    </source>
</evidence>